<organism evidence="8 9">
    <name type="scientific">Magnetospirillum moscoviense</name>
    <dbReference type="NCBI Taxonomy" id="1437059"/>
    <lineage>
        <taxon>Bacteria</taxon>
        <taxon>Pseudomonadati</taxon>
        <taxon>Pseudomonadota</taxon>
        <taxon>Alphaproteobacteria</taxon>
        <taxon>Rhodospirillales</taxon>
        <taxon>Rhodospirillaceae</taxon>
        <taxon>Magnetospirillum</taxon>
    </lineage>
</organism>
<dbReference type="SUPFAM" id="SSF81342">
    <property type="entry name" value="Transmembrane di-heme cytochromes"/>
    <property type="match status" value="1"/>
</dbReference>
<dbReference type="RefSeq" id="WP_068502806.1">
    <property type="nucleotide sequence ID" value="NZ_LWQU01000160.1"/>
</dbReference>
<feature type="domain" description="Cytochrome b561 bacterial/Ni-hydrogenase" evidence="7">
    <location>
        <begin position="7"/>
        <end position="182"/>
    </location>
</feature>
<feature type="transmembrane region" description="Helical" evidence="6">
    <location>
        <begin position="197"/>
        <end position="217"/>
    </location>
</feature>
<feature type="transmembrane region" description="Helical" evidence="6">
    <location>
        <begin position="12"/>
        <end position="30"/>
    </location>
</feature>
<evidence type="ECO:0000256" key="2">
    <source>
        <dbReference type="ARBA" id="ARBA00022475"/>
    </source>
</evidence>
<sequence length="218" mass="23306">MSRQVKVWDLPTRMFHWGLACLCVLGWVSFKFGDAGMVWHRWNGYAVLTLVLFRVLWGLVGSDTARFMRFVAGPVATARYLIGLARRRHQPVVGHNPAGGWMVVALIGGLLVLAACGLFATDDIMVEGPLAHAASSAQVKLATKIHKSLYWVLAAMVGLHVAAVIFHRVVLGEKLVGAMITGTAEIEGADAPRLAPIWLAAACAAIAAGSLALVLAFV</sequence>
<dbReference type="PANTHER" id="PTHR30485:SF2">
    <property type="entry name" value="BLL0597 PROTEIN"/>
    <property type="match status" value="1"/>
</dbReference>
<keyword evidence="3 6" id="KW-0812">Transmembrane</keyword>
<dbReference type="Gene3D" id="1.20.950.20">
    <property type="entry name" value="Transmembrane di-heme cytochromes, Chain C"/>
    <property type="match status" value="1"/>
</dbReference>
<evidence type="ECO:0000313" key="8">
    <source>
        <dbReference type="EMBL" id="OAN48542.1"/>
    </source>
</evidence>
<evidence type="ECO:0000256" key="1">
    <source>
        <dbReference type="ARBA" id="ARBA00004651"/>
    </source>
</evidence>
<dbReference type="InterPro" id="IPR016174">
    <property type="entry name" value="Di-haem_cyt_TM"/>
</dbReference>
<protein>
    <recommendedName>
        <fullName evidence="7">Cytochrome b561 bacterial/Ni-hydrogenase domain-containing protein</fullName>
    </recommendedName>
</protein>
<dbReference type="GO" id="GO:0020037">
    <property type="term" value="F:heme binding"/>
    <property type="evidence" value="ECO:0007669"/>
    <property type="project" value="TreeGrafter"/>
</dbReference>
<evidence type="ECO:0000259" key="7">
    <source>
        <dbReference type="Pfam" id="PF01292"/>
    </source>
</evidence>
<comment type="subcellular location">
    <subcellularLocation>
        <location evidence="1">Cell membrane</location>
        <topology evidence="1">Multi-pass membrane protein</topology>
    </subcellularLocation>
</comment>
<dbReference type="STRING" id="1437059.A6A05_15115"/>
<gene>
    <name evidence="8" type="ORF">A6A05_15115</name>
</gene>
<accession>A0A178MIJ5</accession>
<dbReference type="AlphaFoldDB" id="A0A178MIJ5"/>
<feature type="transmembrane region" description="Helical" evidence="6">
    <location>
        <begin position="42"/>
        <end position="60"/>
    </location>
</feature>
<dbReference type="Proteomes" id="UP000078543">
    <property type="component" value="Unassembled WGS sequence"/>
</dbReference>
<evidence type="ECO:0000256" key="5">
    <source>
        <dbReference type="ARBA" id="ARBA00023136"/>
    </source>
</evidence>
<evidence type="ECO:0000256" key="3">
    <source>
        <dbReference type="ARBA" id="ARBA00022692"/>
    </source>
</evidence>
<dbReference type="EMBL" id="LWQU01000160">
    <property type="protein sequence ID" value="OAN48542.1"/>
    <property type="molecule type" value="Genomic_DNA"/>
</dbReference>
<name>A0A178MIJ5_9PROT</name>
<feature type="transmembrane region" description="Helical" evidence="6">
    <location>
        <begin position="98"/>
        <end position="120"/>
    </location>
</feature>
<reference evidence="8 9" key="1">
    <citation type="submission" date="2016-04" db="EMBL/GenBank/DDBJ databases">
        <title>Draft genome sequence of freshwater magnetotactic bacteria Magnetospirillum marisnigri SP-1 and Magnetospirillum moscoviense BB-1.</title>
        <authorList>
            <person name="Koziaeva V."/>
            <person name="Dziuba M.V."/>
            <person name="Ivanov T.M."/>
            <person name="Kuznetsov B."/>
            <person name="Grouzdev D.S."/>
        </authorList>
    </citation>
    <scope>NUCLEOTIDE SEQUENCE [LARGE SCALE GENOMIC DNA]</scope>
    <source>
        <strain evidence="8 9">BB-1</strain>
    </source>
</reference>
<dbReference type="GO" id="GO:0005886">
    <property type="term" value="C:plasma membrane"/>
    <property type="evidence" value="ECO:0007669"/>
    <property type="project" value="UniProtKB-SubCell"/>
</dbReference>
<dbReference type="PANTHER" id="PTHR30485">
    <property type="entry name" value="NI/FE-HYDROGENASE 1 B-TYPE CYTOCHROME SUBUNIT"/>
    <property type="match status" value="1"/>
</dbReference>
<keyword evidence="4 6" id="KW-1133">Transmembrane helix</keyword>
<proteinExistence type="predicted"/>
<feature type="transmembrane region" description="Helical" evidence="6">
    <location>
        <begin position="149"/>
        <end position="170"/>
    </location>
</feature>
<evidence type="ECO:0000256" key="4">
    <source>
        <dbReference type="ARBA" id="ARBA00022989"/>
    </source>
</evidence>
<dbReference type="Pfam" id="PF01292">
    <property type="entry name" value="Ni_hydr_CYTB"/>
    <property type="match status" value="1"/>
</dbReference>
<keyword evidence="2" id="KW-1003">Cell membrane</keyword>
<dbReference type="InterPro" id="IPR011577">
    <property type="entry name" value="Cyt_b561_bac/Ni-Hgenase"/>
</dbReference>
<dbReference type="GO" id="GO:0009055">
    <property type="term" value="F:electron transfer activity"/>
    <property type="evidence" value="ECO:0007669"/>
    <property type="project" value="InterPro"/>
</dbReference>
<dbReference type="GO" id="GO:0022904">
    <property type="term" value="P:respiratory electron transport chain"/>
    <property type="evidence" value="ECO:0007669"/>
    <property type="project" value="InterPro"/>
</dbReference>
<evidence type="ECO:0000313" key="9">
    <source>
        <dbReference type="Proteomes" id="UP000078543"/>
    </source>
</evidence>
<comment type="caution">
    <text evidence="8">The sequence shown here is derived from an EMBL/GenBank/DDBJ whole genome shotgun (WGS) entry which is preliminary data.</text>
</comment>
<evidence type="ECO:0000256" key="6">
    <source>
        <dbReference type="SAM" id="Phobius"/>
    </source>
</evidence>
<dbReference type="InterPro" id="IPR051542">
    <property type="entry name" value="Hydrogenase_cytochrome"/>
</dbReference>
<keyword evidence="9" id="KW-1185">Reference proteome</keyword>
<keyword evidence="5 6" id="KW-0472">Membrane</keyword>